<protein>
    <recommendedName>
        <fullName evidence="2">HNH nuclease domain-containing protein</fullName>
    </recommendedName>
</protein>
<dbReference type="InterPro" id="IPR003615">
    <property type="entry name" value="HNH_nuc"/>
</dbReference>
<dbReference type="AlphaFoldDB" id="A0A9P8L292"/>
<dbReference type="Proteomes" id="UP000698800">
    <property type="component" value="Unassembled WGS sequence"/>
</dbReference>
<feature type="domain" description="HNH nuclease" evidence="2">
    <location>
        <begin position="194"/>
        <end position="285"/>
    </location>
</feature>
<organism evidence="3 4">
    <name type="scientific">Glutinoglossum americanum</name>
    <dbReference type="NCBI Taxonomy" id="1670608"/>
    <lineage>
        <taxon>Eukaryota</taxon>
        <taxon>Fungi</taxon>
        <taxon>Dikarya</taxon>
        <taxon>Ascomycota</taxon>
        <taxon>Pezizomycotina</taxon>
        <taxon>Geoglossomycetes</taxon>
        <taxon>Geoglossales</taxon>
        <taxon>Geoglossaceae</taxon>
        <taxon>Glutinoglossum</taxon>
    </lineage>
</organism>
<name>A0A9P8L292_9PEZI</name>
<gene>
    <name evidence="3" type="ORF">FGG08_006121</name>
</gene>
<evidence type="ECO:0000259" key="2">
    <source>
        <dbReference type="Pfam" id="PF13391"/>
    </source>
</evidence>
<proteinExistence type="predicted"/>
<evidence type="ECO:0000313" key="4">
    <source>
        <dbReference type="Proteomes" id="UP000698800"/>
    </source>
</evidence>
<dbReference type="OrthoDB" id="2104739at2759"/>
<feature type="region of interest" description="Disordered" evidence="1">
    <location>
        <begin position="1"/>
        <end position="22"/>
    </location>
</feature>
<accession>A0A9P8L292</accession>
<evidence type="ECO:0000256" key="1">
    <source>
        <dbReference type="SAM" id="MobiDB-lite"/>
    </source>
</evidence>
<reference evidence="3" key="1">
    <citation type="submission" date="2021-03" db="EMBL/GenBank/DDBJ databases">
        <title>Comparative genomics and phylogenomic investigation of the class Geoglossomycetes provide insights into ecological specialization and systematics.</title>
        <authorList>
            <person name="Melie T."/>
            <person name="Pirro S."/>
            <person name="Miller A.N."/>
            <person name="Quandt A."/>
        </authorList>
    </citation>
    <scope>NUCLEOTIDE SEQUENCE</scope>
    <source>
        <strain evidence="3">GBOQ0MN5Z8</strain>
    </source>
</reference>
<evidence type="ECO:0000313" key="3">
    <source>
        <dbReference type="EMBL" id="KAH0537051.1"/>
    </source>
</evidence>
<sequence>MSQPSEGSFFQLDKIPPSPHHRHQRSLESVLDFKHIPLTAPERTRAEKIFHRCLEASAPITDGPLPFNGVKLLKFSLQYNPSEQGIDNFLNYTLRNYDEDPNPDPGLPFSQVLDHLDQTLSTWSSPPPEWVASRTAELADLLMNSFFLPLKGQASRTPQPTPSLSPVGGGLHTPTRTRVSNLRLTCLHRDAHKCVITGYFDRATAQGRNPLVNDSGQPLTPDDVLVTEVAHIIPHALGEAAFWDVMKLFHPGMEPLLNGVEIDRPFNAMTLTPDLHQAFGKLEWYLEEDSTEPHAYFFKDSPGVHLPANAMMRPKNDRERVKFISADNTDLPEPGLLRLHAACAMILGMSGAGDYIEKLLRDEESIRSGRCGKELERGDLSLAAMVEWRLAFWAATSRGNLSPTTAGTLVINTQ</sequence>
<dbReference type="Pfam" id="PF13391">
    <property type="entry name" value="HNH_2"/>
    <property type="match status" value="1"/>
</dbReference>
<keyword evidence="4" id="KW-1185">Reference proteome</keyword>
<comment type="caution">
    <text evidence="3">The sequence shown here is derived from an EMBL/GenBank/DDBJ whole genome shotgun (WGS) entry which is preliminary data.</text>
</comment>
<dbReference type="EMBL" id="JAGHQL010000165">
    <property type="protein sequence ID" value="KAH0537051.1"/>
    <property type="molecule type" value="Genomic_DNA"/>
</dbReference>